<reference evidence="9" key="1">
    <citation type="submission" date="2021-06" db="EMBL/GenBank/DDBJ databases">
        <authorList>
            <person name="Kallberg Y."/>
            <person name="Tangrot J."/>
            <person name="Rosling A."/>
        </authorList>
    </citation>
    <scope>NUCLEOTIDE SEQUENCE</scope>
    <source>
        <strain evidence="9">CL551</strain>
    </source>
</reference>
<dbReference type="SUPFAM" id="SSF51735">
    <property type="entry name" value="NAD(P)-binding Rossmann-fold domains"/>
    <property type="match status" value="1"/>
</dbReference>
<dbReference type="InterPro" id="IPR050838">
    <property type="entry name" value="Ketopantoate_reductase"/>
</dbReference>
<proteinExistence type="inferred from homology"/>
<dbReference type="InterPro" id="IPR036291">
    <property type="entry name" value="NAD(P)-bd_dom_sf"/>
</dbReference>
<dbReference type="NCBIfam" id="TIGR00745">
    <property type="entry name" value="apbA_panE"/>
    <property type="match status" value="1"/>
</dbReference>
<dbReference type="SUPFAM" id="SSF48179">
    <property type="entry name" value="6-phosphogluconate dehydrogenase C-terminal domain-like"/>
    <property type="match status" value="1"/>
</dbReference>
<feature type="domain" description="Ketopantoate reductase C-terminal" evidence="8">
    <location>
        <begin position="259"/>
        <end position="386"/>
    </location>
</feature>
<dbReference type="GO" id="GO:0050661">
    <property type="term" value="F:NADP binding"/>
    <property type="evidence" value="ECO:0007669"/>
    <property type="project" value="TreeGrafter"/>
</dbReference>
<dbReference type="InterPro" id="IPR013332">
    <property type="entry name" value="KPR_N"/>
</dbReference>
<feature type="domain" description="Ketopantoate reductase N-terminal" evidence="7">
    <location>
        <begin position="4"/>
        <end position="180"/>
    </location>
</feature>
<dbReference type="Pfam" id="PF02558">
    <property type="entry name" value="ApbA"/>
    <property type="match status" value="1"/>
</dbReference>
<sequence length="389" mass="44524">MKFHILAAGTLGNLIAHYLRKNKHSVTLLLRTPVSLSQFERRQRTITVVQQNGDTEQSKEYEAEVLRGFDVDDLVDQHFFYGTCPPNLQIQRLIVTTKAQDVKRAFQRIFYRLSPESTIVLLTNGMGIYEELMVNFFSQDEKLRPNILMGASTHLAYRTKELGSSYNLMHYGIGEIDLGIIPRREDSDQKVAPSKDNNDNSEIESTFQEEHLEAESKDSIIDDDIDQLPYIPQNSLRTTLEALTNIPELHCRHINVLSIQNRLLENLVINACINPLTTIFSIRNGGLLFNPGADRVMQAICQESSQVMQRHREFLGMRPSNRFGPNRIVDAVQQICKSTMNYKSTMLQDVIKRNVTEIDYLNGYLVRLGKFYGIPTPVNQFVVDMVPKE</sequence>
<keyword evidence="3" id="KW-0521">NADP</keyword>
<evidence type="ECO:0000256" key="3">
    <source>
        <dbReference type="ARBA" id="ARBA00022857"/>
    </source>
</evidence>
<evidence type="ECO:0000256" key="1">
    <source>
        <dbReference type="ARBA" id="ARBA00007870"/>
    </source>
</evidence>
<dbReference type="InterPro" id="IPR003710">
    <property type="entry name" value="ApbA"/>
</dbReference>
<keyword evidence="4" id="KW-0560">Oxidoreductase</keyword>
<dbReference type="InterPro" id="IPR013752">
    <property type="entry name" value="KPA_reductase"/>
</dbReference>
<dbReference type="PANTHER" id="PTHR43765">
    <property type="entry name" value="2-DEHYDROPANTOATE 2-REDUCTASE-RELATED"/>
    <property type="match status" value="1"/>
</dbReference>
<gene>
    <name evidence="9" type="ORF">AMORRO_LOCUS5702</name>
</gene>
<dbReference type="EMBL" id="CAJVPV010003530">
    <property type="protein sequence ID" value="CAG8553910.1"/>
    <property type="molecule type" value="Genomic_DNA"/>
</dbReference>
<comment type="caution">
    <text evidence="9">The sequence shown here is derived from an EMBL/GenBank/DDBJ whole genome shotgun (WGS) entry which is preliminary data.</text>
</comment>
<dbReference type="OrthoDB" id="73846at2759"/>
<evidence type="ECO:0000259" key="8">
    <source>
        <dbReference type="Pfam" id="PF08546"/>
    </source>
</evidence>
<keyword evidence="10" id="KW-1185">Reference proteome</keyword>
<dbReference type="GO" id="GO:0005739">
    <property type="term" value="C:mitochondrion"/>
    <property type="evidence" value="ECO:0007669"/>
    <property type="project" value="TreeGrafter"/>
</dbReference>
<accession>A0A9N9FS80</accession>
<evidence type="ECO:0000256" key="6">
    <source>
        <dbReference type="SAM" id="MobiDB-lite"/>
    </source>
</evidence>
<dbReference type="PANTHER" id="PTHR43765:SF2">
    <property type="entry name" value="2-DEHYDROPANTOATE 2-REDUCTASE"/>
    <property type="match status" value="1"/>
</dbReference>
<dbReference type="Gene3D" id="1.10.1040.10">
    <property type="entry name" value="N-(1-d-carboxylethyl)-l-norvaline Dehydrogenase, domain 2"/>
    <property type="match status" value="1"/>
</dbReference>
<feature type="region of interest" description="Disordered" evidence="6">
    <location>
        <begin position="187"/>
        <end position="210"/>
    </location>
</feature>
<dbReference type="Pfam" id="PF08546">
    <property type="entry name" value="ApbA_C"/>
    <property type="match status" value="1"/>
</dbReference>
<name>A0A9N9FS80_9GLOM</name>
<dbReference type="InterPro" id="IPR013328">
    <property type="entry name" value="6PGD_dom2"/>
</dbReference>
<evidence type="ECO:0000259" key="7">
    <source>
        <dbReference type="Pfam" id="PF02558"/>
    </source>
</evidence>
<organism evidence="9 10">
    <name type="scientific">Acaulospora morrowiae</name>
    <dbReference type="NCBI Taxonomy" id="94023"/>
    <lineage>
        <taxon>Eukaryota</taxon>
        <taxon>Fungi</taxon>
        <taxon>Fungi incertae sedis</taxon>
        <taxon>Mucoromycota</taxon>
        <taxon>Glomeromycotina</taxon>
        <taxon>Glomeromycetes</taxon>
        <taxon>Diversisporales</taxon>
        <taxon>Acaulosporaceae</taxon>
        <taxon>Acaulospora</taxon>
    </lineage>
</organism>
<dbReference type="Proteomes" id="UP000789342">
    <property type="component" value="Unassembled WGS sequence"/>
</dbReference>
<dbReference type="Gene3D" id="3.40.50.720">
    <property type="entry name" value="NAD(P)-binding Rossmann-like Domain"/>
    <property type="match status" value="1"/>
</dbReference>
<evidence type="ECO:0000313" key="9">
    <source>
        <dbReference type="EMBL" id="CAG8553910.1"/>
    </source>
</evidence>
<protein>
    <recommendedName>
        <fullName evidence="2">2-dehydropantoate 2-reductase</fullName>
        <ecNumber evidence="2">1.1.1.169</ecNumber>
    </recommendedName>
    <alternativeName>
        <fullName evidence="5">Ketopantoate reductase</fullName>
    </alternativeName>
</protein>
<evidence type="ECO:0000313" key="10">
    <source>
        <dbReference type="Proteomes" id="UP000789342"/>
    </source>
</evidence>
<dbReference type="GO" id="GO:0015940">
    <property type="term" value="P:pantothenate biosynthetic process"/>
    <property type="evidence" value="ECO:0007669"/>
    <property type="project" value="InterPro"/>
</dbReference>
<dbReference type="AlphaFoldDB" id="A0A9N9FS80"/>
<dbReference type="GO" id="GO:0008677">
    <property type="term" value="F:2-dehydropantoate 2-reductase activity"/>
    <property type="evidence" value="ECO:0007669"/>
    <property type="project" value="UniProtKB-EC"/>
</dbReference>
<comment type="similarity">
    <text evidence="1">Belongs to the ketopantoate reductase family.</text>
</comment>
<evidence type="ECO:0000256" key="2">
    <source>
        <dbReference type="ARBA" id="ARBA00013014"/>
    </source>
</evidence>
<dbReference type="InterPro" id="IPR008927">
    <property type="entry name" value="6-PGluconate_DH-like_C_sf"/>
</dbReference>
<dbReference type="EC" id="1.1.1.169" evidence="2"/>
<evidence type="ECO:0000256" key="5">
    <source>
        <dbReference type="ARBA" id="ARBA00032024"/>
    </source>
</evidence>
<evidence type="ECO:0000256" key="4">
    <source>
        <dbReference type="ARBA" id="ARBA00023002"/>
    </source>
</evidence>